<sequence length="210" mass="24343">MPFLLLLLGALAVPQFPTQFVATVETTAHLVDKSKTYPPWLRRVRLAYDFVNKRARASILAGYDAGKNYTRRYDEKHEYVVRGGEFPDCQRCYMGEPMPPPQLPRDARRETDALIDGRPVEHWVVDNHPAVERSHLYFDAASRLPRRLVNEMLESGEHLIPIMTYDILDLELVVPADLAFALDPPWHHDNCTRRAGGWPYLHLFHHYLMI</sequence>
<evidence type="ECO:0000313" key="2">
    <source>
        <dbReference type="EMBL" id="KAJ8602259.1"/>
    </source>
</evidence>
<protein>
    <submittedName>
        <fullName evidence="2">Uncharacterized protein</fullName>
    </submittedName>
</protein>
<name>A0AAD7UD29_9STRA</name>
<feature type="chain" id="PRO_5041942948" evidence="1">
    <location>
        <begin position="23"/>
        <end position="210"/>
    </location>
</feature>
<keyword evidence="3" id="KW-1185">Reference proteome</keyword>
<organism evidence="2 3">
    <name type="scientific">Chrysophaeum taylorii</name>
    <dbReference type="NCBI Taxonomy" id="2483200"/>
    <lineage>
        <taxon>Eukaryota</taxon>
        <taxon>Sar</taxon>
        <taxon>Stramenopiles</taxon>
        <taxon>Ochrophyta</taxon>
        <taxon>Pelagophyceae</taxon>
        <taxon>Pelagomonadales</taxon>
        <taxon>Pelagomonadaceae</taxon>
        <taxon>Chrysophaeum</taxon>
    </lineage>
</organism>
<comment type="caution">
    <text evidence="2">The sequence shown here is derived from an EMBL/GenBank/DDBJ whole genome shotgun (WGS) entry which is preliminary data.</text>
</comment>
<keyword evidence="1" id="KW-0732">Signal</keyword>
<dbReference type="EMBL" id="JAQMWT010000388">
    <property type="protein sequence ID" value="KAJ8602259.1"/>
    <property type="molecule type" value="Genomic_DNA"/>
</dbReference>
<feature type="signal peptide" evidence="1">
    <location>
        <begin position="1"/>
        <end position="22"/>
    </location>
</feature>
<gene>
    <name evidence="2" type="ORF">CTAYLR_003640</name>
</gene>
<dbReference type="Proteomes" id="UP001230188">
    <property type="component" value="Unassembled WGS sequence"/>
</dbReference>
<evidence type="ECO:0000313" key="3">
    <source>
        <dbReference type="Proteomes" id="UP001230188"/>
    </source>
</evidence>
<evidence type="ECO:0000256" key="1">
    <source>
        <dbReference type="SAM" id="SignalP"/>
    </source>
</evidence>
<proteinExistence type="predicted"/>
<reference evidence="2" key="1">
    <citation type="submission" date="2023-01" db="EMBL/GenBank/DDBJ databases">
        <title>Metagenome sequencing of chrysophaentin producing Chrysophaeum taylorii.</title>
        <authorList>
            <person name="Davison J."/>
            <person name="Bewley C."/>
        </authorList>
    </citation>
    <scope>NUCLEOTIDE SEQUENCE</scope>
    <source>
        <strain evidence="2">NIES-1699</strain>
    </source>
</reference>
<accession>A0AAD7UD29</accession>
<dbReference type="AlphaFoldDB" id="A0AAD7UD29"/>